<evidence type="ECO:0000256" key="2">
    <source>
        <dbReference type="SAM" id="MobiDB-lite"/>
    </source>
</evidence>
<feature type="region of interest" description="Disordered" evidence="2">
    <location>
        <begin position="27"/>
        <end position="90"/>
    </location>
</feature>
<dbReference type="InterPro" id="IPR016047">
    <property type="entry name" value="M23ase_b-sheet_dom"/>
</dbReference>
<feature type="domain" description="M23ase beta-sheet core" evidence="3">
    <location>
        <begin position="220"/>
        <end position="315"/>
    </location>
</feature>
<gene>
    <name evidence="4" type="ORF">GCM10023346_42040</name>
</gene>
<protein>
    <recommendedName>
        <fullName evidence="3">M23ase beta-sheet core domain-containing protein</fullName>
    </recommendedName>
</protein>
<evidence type="ECO:0000313" key="5">
    <source>
        <dbReference type="Proteomes" id="UP001500200"/>
    </source>
</evidence>
<dbReference type="CDD" id="cd12797">
    <property type="entry name" value="M23_peptidase"/>
    <property type="match status" value="1"/>
</dbReference>
<sequence length="319" mass="32941">MKSVAEVQTAQGPSGYLAFGALRADRVHDLSGPNPTANFAGLPERKTLTTQNTRGRRRASGPTAVLRSTSAVEHDRPRDPHRELRRRKGPLRQMAEFAAASGAGQKAGVALAATGLILTVALPGAGAMTATPESNQTALAVGTQPEIPAAASATIDFSRAAVSTTADPDSKLKQLLSAQSVGTIKTSSSKGTLGAPLDTLTTASPFGYRVNPITGGLGEFHRGQDFVAQCGTQVHAAAAGKVTFAGWHPYGGGNRIVVDHGNGLETTYNHLSSFNVQVGQTVSRGDVIALSGTTGASTGCHLHFEVMVNGDVVDPLGWL</sequence>
<dbReference type="Pfam" id="PF01551">
    <property type="entry name" value="Peptidase_M23"/>
    <property type="match status" value="1"/>
</dbReference>
<keyword evidence="1" id="KW-0732">Signal</keyword>
<proteinExistence type="predicted"/>
<name>A0ABP9SPI4_9MICC</name>
<accession>A0ABP9SPI4</accession>
<dbReference type="SUPFAM" id="SSF51261">
    <property type="entry name" value="Duplicated hybrid motif"/>
    <property type="match status" value="1"/>
</dbReference>
<dbReference type="Proteomes" id="UP001500200">
    <property type="component" value="Unassembled WGS sequence"/>
</dbReference>
<organism evidence="4 5">
    <name type="scientific">Arthrobacter gyeryongensis</name>
    <dbReference type="NCBI Taxonomy" id="1650592"/>
    <lineage>
        <taxon>Bacteria</taxon>
        <taxon>Bacillati</taxon>
        <taxon>Actinomycetota</taxon>
        <taxon>Actinomycetes</taxon>
        <taxon>Micrococcales</taxon>
        <taxon>Micrococcaceae</taxon>
        <taxon>Arthrobacter</taxon>
    </lineage>
</organism>
<dbReference type="InterPro" id="IPR050570">
    <property type="entry name" value="Cell_wall_metabolism_enzyme"/>
</dbReference>
<dbReference type="PANTHER" id="PTHR21666:SF289">
    <property type="entry name" value="L-ALA--D-GLU ENDOPEPTIDASE"/>
    <property type="match status" value="1"/>
</dbReference>
<keyword evidence="5" id="KW-1185">Reference proteome</keyword>
<evidence type="ECO:0000256" key="1">
    <source>
        <dbReference type="ARBA" id="ARBA00022729"/>
    </source>
</evidence>
<dbReference type="PANTHER" id="PTHR21666">
    <property type="entry name" value="PEPTIDASE-RELATED"/>
    <property type="match status" value="1"/>
</dbReference>
<dbReference type="InterPro" id="IPR011055">
    <property type="entry name" value="Dup_hybrid_motif"/>
</dbReference>
<dbReference type="Gene3D" id="2.70.70.10">
    <property type="entry name" value="Glucose Permease (Domain IIA)"/>
    <property type="match status" value="1"/>
</dbReference>
<feature type="compositionally biased region" description="Basic and acidic residues" evidence="2">
    <location>
        <begin position="72"/>
        <end position="82"/>
    </location>
</feature>
<reference evidence="5" key="1">
    <citation type="journal article" date="2019" name="Int. J. Syst. Evol. Microbiol.">
        <title>The Global Catalogue of Microorganisms (GCM) 10K type strain sequencing project: providing services to taxonomists for standard genome sequencing and annotation.</title>
        <authorList>
            <consortium name="The Broad Institute Genomics Platform"/>
            <consortium name="The Broad Institute Genome Sequencing Center for Infectious Disease"/>
            <person name="Wu L."/>
            <person name="Ma J."/>
        </authorList>
    </citation>
    <scope>NUCLEOTIDE SEQUENCE [LARGE SCALE GENOMIC DNA]</scope>
    <source>
        <strain evidence="5">JCM 18514</strain>
    </source>
</reference>
<evidence type="ECO:0000259" key="3">
    <source>
        <dbReference type="Pfam" id="PF01551"/>
    </source>
</evidence>
<dbReference type="EMBL" id="BAABKK010000032">
    <property type="protein sequence ID" value="GAA5200302.1"/>
    <property type="molecule type" value="Genomic_DNA"/>
</dbReference>
<evidence type="ECO:0000313" key="4">
    <source>
        <dbReference type="EMBL" id="GAA5200302.1"/>
    </source>
</evidence>
<comment type="caution">
    <text evidence="4">The sequence shown here is derived from an EMBL/GenBank/DDBJ whole genome shotgun (WGS) entry which is preliminary data.</text>
</comment>